<dbReference type="RefSeq" id="WP_064787014.1">
    <property type="nucleotide sequence ID" value="NZ_JAPRAY010000003.1"/>
</dbReference>
<dbReference type="EMBL" id="JAPRAY010000003">
    <property type="protein sequence ID" value="MCZ0666540.1"/>
    <property type="molecule type" value="Genomic_DNA"/>
</dbReference>
<organism evidence="1 2">
    <name type="scientific">Mediterraneibacter gnavus</name>
    <name type="common">Ruminococcus gnavus</name>
    <dbReference type="NCBI Taxonomy" id="33038"/>
    <lineage>
        <taxon>Bacteria</taxon>
        <taxon>Bacillati</taxon>
        <taxon>Bacillota</taxon>
        <taxon>Clostridia</taxon>
        <taxon>Lachnospirales</taxon>
        <taxon>Lachnospiraceae</taxon>
        <taxon>Mediterraneibacter</taxon>
    </lineage>
</organism>
<dbReference type="Proteomes" id="UP001079535">
    <property type="component" value="Unassembled WGS sequence"/>
</dbReference>
<name>A0A9Q4EYB3_MEDGN</name>
<evidence type="ECO:0000313" key="1">
    <source>
        <dbReference type="EMBL" id="MCZ0666540.1"/>
    </source>
</evidence>
<proteinExistence type="predicted"/>
<sequence>MSYSAKSQKEYNDKCHIVRIKYTPKESGEYERLNKYLEKENITITAYLKELIKADLDSKGV</sequence>
<accession>A0A9Q4EYB3</accession>
<protein>
    <submittedName>
        <fullName evidence="1">Uncharacterized protein</fullName>
    </submittedName>
</protein>
<dbReference type="AlphaFoldDB" id="A0A9Q4EYB3"/>
<comment type="caution">
    <text evidence="1">The sequence shown here is derived from an EMBL/GenBank/DDBJ whole genome shotgun (WGS) entry which is preliminary data.</text>
</comment>
<evidence type="ECO:0000313" key="2">
    <source>
        <dbReference type="Proteomes" id="UP001079535"/>
    </source>
</evidence>
<gene>
    <name evidence="1" type="ORF">OZZ17_03190</name>
</gene>
<reference evidence="1" key="1">
    <citation type="submission" date="2022-11" db="EMBL/GenBank/DDBJ databases">
        <title>Temperate bacteriophages infecting mucin-degrading bacterium Ruminococcus gnavus from the human gut.</title>
        <authorList>
            <person name="Buttimer C."/>
        </authorList>
    </citation>
    <scope>NUCLEOTIDE SEQUENCE</scope>
    <source>
        <strain evidence="1">CCUG 49994</strain>
    </source>
</reference>